<dbReference type="InterPro" id="IPR051448">
    <property type="entry name" value="CdaR-like_regulators"/>
</dbReference>
<dbReference type="InterPro" id="IPR025736">
    <property type="entry name" value="PucR_C-HTH_dom"/>
</dbReference>
<evidence type="ECO:0000313" key="4">
    <source>
        <dbReference type="EMBL" id="QNM10519.1"/>
    </source>
</evidence>
<dbReference type="InterPro" id="IPR009057">
    <property type="entry name" value="Homeodomain-like_sf"/>
</dbReference>
<proteinExistence type="inferred from homology"/>
<gene>
    <name evidence="4" type="ORF">H9Q79_13070</name>
</gene>
<evidence type="ECO:0000256" key="1">
    <source>
        <dbReference type="ARBA" id="ARBA00006754"/>
    </source>
</evidence>
<accession>A0A7G9GI87</accession>
<dbReference type="EMBL" id="CP060635">
    <property type="protein sequence ID" value="QNM10519.1"/>
    <property type="molecule type" value="Genomic_DNA"/>
</dbReference>
<dbReference type="InterPro" id="IPR041522">
    <property type="entry name" value="CdaR_GGDEF"/>
</dbReference>
<feature type="domain" description="PucR C-terminal helix-turn-helix" evidence="2">
    <location>
        <begin position="291"/>
        <end position="347"/>
    </location>
</feature>
<evidence type="ECO:0000313" key="5">
    <source>
        <dbReference type="Proteomes" id="UP000515860"/>
    </source>
</evidence>
<name>A0A7G9GI87_9FIRM</name>
<dbReference type="Gene3D" id="1.10.10.2840">
    <property type="entry name" value="PucR C-terminal helix-turn-helix domain"/>
    <property type="match status" value="1"/>
</dbReference>
<reference evidence="4 5" key="1">
    <citation type="submission" date="2020-08" db="EMBL/GenBank/DDBJ databases">
        <authorList>
            <person name="Liu C."/>
            <person name="Sun Q."/>
        </authorList>
    </citation>
    <scope>NUCLEOTIDE SEQUENCE [LARGE SCALE GENOMIC DNA]</scope>
    <source>
        <strain evidence="4 5">NSJ-29</strain>
    </source>
</reference>
<dbReference type="Pfam" id="PF13556">
    <property type="entry name" value="HTH_30"/>
    <property type="match status" value="1"/>
</dbReference>
<dbReference type="KEGG" id="whj:H9Q79_13070"/>
<dbReference type="Proteomes" id="UP000515860">
    <property type="component" value="Chromosome"/>
</dbReference>
<dbReference type="InterPro" id="IPR042070">
    <property type="entry name" value="PucR_C-HTH_sf"/>
</dbReference>
<dbReference type="SUPFAM" id="SSF46689">
    <property type="entry name" value="Homeodomain-like"/>
    <property type="match status" value="1"/>
</dbReference>
<sequence>MVSAQMLKKVLKELHEIMRVDLCLWDRKGSLIASTFSGDDLSGLEIDVFFSSAADSQVLRDFHFFKVYNGQVPECVLVARGSDAYMAGRIAVSEIQNLMLAYHERLDKNHFIQNLLMDNLLATDIQERAKKLHIEENACRAVYLAETKGHRDSGALETARMLFGADTRNFVVSLDEHTIVIVKELKGAISDSSLEQTAHMLVDTLNAEAMTSVRVAYGNPAKALKSVSQSFKEARMALEVGKIFYTDRTVVSYGRLGLGRLIYQLPVPLCELFMKETFKENIFQELDDETLMTIRRFFENDLNISETARQMYVHRNTLVYRLEKLEKTIGLDIRKFEEALTFKIAMMVESYLKYTRENP</sequence>
<dbReference type="AlphaFoldDB" id="A0A7G9GI87"/>
<protein>
    <submittedName>
        <fullName evidence="4">Helix-turn-helix domain-containing protein</fullName>
    </submittedName>
</protein>
<dbReference type="RefSeq" id="WP_118648349.1">
    <property type="nucleotide sequence ID" value="NZ_CP060635.1"/>
</dbReference>
<feature type="domain" description="CdaR GGDEF-like" evidence="3">
    <location>
        <begin position="124"/>
        <end position="240"/>
    </location>
</feature>
<dbReference type="Pfam" id="PF17853">
    <property type="entry name" value="GGDEF_2"/>
    <property type="match status" value="1"/>
</dbReference>
<keyword evidence="5" id="KW-1185">Reference proteome</keyword>
<organism evidence="4 5">
    <name type="scientific">Wansuia hejianensis</name>
    <dbReference type="NCBI Taxonomy" id="2763667"/>
    <lineage>
        <taxon>Bacteria</taxon>
        <taxon>Bacillati</taxon>
        <taxon>Bacillota</taxon>
        <taxon>Clostridia</taxon>
        <taxon>Lachnospirales</taxon>
        <taxon>Lachnospiraceae</taxon>
        <taxon>Wansuia</taxon>
    </lineage>
</organism>
<comment type="similarity">
    <text evidence="1">Belongs to the CdaR family.</text>
</comment>
<dbReference type="PANTHER" id="PTHR33744">
    <property type="entry name" value="CARBOHYDRATE DIACID REGULATOR"/>
    <property type="match status" value="1"/>
</dbReference>
<evidence type="ECO:0000259" key="3">
    <source>
        <dbReference type="Pfam" id="PF17853"/>
    </source>
</evidence>
<evidence type="ECO:0000259" key="2">
    <source>
        <dbReference type="Pfam" id="PF13556"/>
    </source>
</evidence>